<reference evidence="1 2" key="1">
    <citation type="submission" date="2020-04" db="EMBL/GenBank/DDBJ databases">
        <authorList>
            <person name="De Canck E."/>
        </authorList>
    </citation>
    <scope>NUCLEOTIDE SEQUENCE [LARGE SCALE GENOMIC DNA]</scope>
    <source>
        <strain evidence="1 2">LMG 29542</strain>
    </source>
</reference>
<evidence type="ECO:0000313" key="2">
    <source>
        <dbReference type="Proteomes" id="UP000494363"/>
    </source>
</evidence>
<name>A0A6J5F209_9BURK</name>
<sequence>MIPSSSPPFERLSARHEAYEANLSRAALWAHPSWFECMLGVDALTLTRWRVLLAQARESTLDSCSRAFVDAAGIEPPPPDSWGLPAFVDTANGRKLNLALLDMVPTELGIRVLCMRALVFRRFELRRLIDKRIRQRLSAFAGISLELLFANAPYAVNPINVKSMPPLNGVTAESLALEGLVLFRRDSHGSGAKHPPLLRLALARSTAQDRWLSALPDTADSDGGAWLYSQLPNWLGTWSWLFG</sequence>
<protein>
    <recommendedName>
        <fullName evidence="3">Type III secretion protein HrpB4</fullName>
    </recommendedName>
</protein>
<dbReference type="Pfam" id="PF09502">
    <property type="entry name" value="HrpB4"/>
    <property type="match status" value="1"/>
</dbReference>
<evidence type="ECO:0008006" key="3">
    <source>
        <dbReference type="Google" id="ProtNLM"/>
    </source>
</evidence>
<keyword evidence="2" id="KW-1185">Reference proteome</keyword>
<dbReference type="EMBL" id="CADIKH010000064">
    <property type="protein sequence ID" value="CAB3772870.1"/>
    <property type="molecule type" value="Genomic_DNA"/>
</dbReference>
<proteinExistence type="predicted"/>
<dbReference type="AlphaFoldDB" id="A0A6J5F209"/>
<dbReference type="Proteomes" id="UP000494363">
    <property type="component" value="Unassembled WGS sequence"/>
</dbReference>
<gene>
    <name evidence="1" type="ORF">LMG29542_07004</name>
</gene>
<accession>A0A6J5F209</accession>
<dbReference type="RefSeq" id="WP_175232363.1">
    <property type="nucleotide sequence ID" value="NZ_CADIKH010000064.1"/>
</dbReference>
<evidence type="ECO:0000313" key="1">
    <source>
        <dbReference type="EMBL" id="CAB3772870.1"/>
    </source>
</evidence>
<dbReference type="InterPro" id="IPR013393">
    <property type="entry name" value="T3SS_HrpB4"/>
</dbReference>
<organism evidence="1 2">
    <name type="scientific">Paraburkholderia humisilvae</name>
    <dbReference type="NCBI Taxonomy" id="627669"/>
    <lineage>
        <taxon>Bacteria</taxon>
        <taxon>Pseudomonadati</taxon>
        <taxon>Pseudomonadota</taxon>
        <taxon>Betaproteobacteria</taxon>
        <taxon>Burkholderiales</taxon>
        <taxon>Burkholderiaceae</taxon>
        <taxon>Paraburkholderia</taxon>
    </lineage>
</organism>